<accession>A0ABS7J7J0</accession>
<dbReference type="PROSITE" id="PS51318">
    <property type="entry name" value="TAT"/>
    <property type="match status" value="1"/>
</dbReference>
<dbReference type="PROSITE" id="PS51257">
    <property type="entry name" value="PROKAR_LIPOPROTEIN"/>
    <property type="match status" value="1"/>
</dbReference>
<dbReference type="InterPro" id="IPR006311">
    <property type="entry name" value="TAT_signal"/>
</dbReference>
<dbReference type="InterPro" id="IPR003795">
    <property type="entry name" value="DUF192"/>
</dbReference>
<dbReference type="EMBL" id="JAIGNO010000005">
    <property type="protein sequence ID" value="MBX7482898.1"/>
    <property type="molecule type" value="Genomic_DNA"/>
</dbReference>
<dbReference type="Pfam" id="PF02643">
    <property type="entry name" value="DUF192"/>
    <property type="match status" value="1"/>
</dbReference>
<proteinExistence type="predicted"/>
<name>A0ABS7J7J0_9SPHN</name>
<feature type="signal peptide" evidence="1">
    <location>
        <begin position="1"/>
        <end position="32"/>
    </location>
</feature>
<dbReference type="InterPro" id="IPR038695">
    <property type="entry name" value="Saro_0823-like_sf"/>
</dbReference>
<organism evidence="2 3">
    <name type="scientific">Qipengyuania qiaonensis</name>
    <dbReference type="NCBI Taxonomy" id="2867240"/>
    <lineage>
        <taxon>Bacteria</taxon>
        <taxon>Pseudomonadati</taxon>
        <taxon>Pseudomonadota</taxon>
        <taxon>Alphaproteobacteria</taxon>
        <taxon>Sphingomonadales</taxon>
        <taxon>Erythrobacteraceae</taxon>
        <taxon>Qipengyuania</taxon>
    </lineage>
</organism>
<dbReference type="Proteomes" id="UP000755104">
    <property type="component" value="Unassembled WGS sequence"/>
</dbReference>
<protein>
    <submittedName>
        <fullName evidence="2">DUF192 domain-containing protein</fullName>
    </submittedName>
</protein>
<evidence type="ECO:0000256" key="1">
    <source>
        <dbReference type="SAM" id="SignalP"/>
    </source>
</evidence>
<reference evidence="2 3" key="1">
    <citation type="submission" date="2021-08" db="EMBL/GenBank/DDBJ databases">
        <title>Comparative Genomics Analysis of the Genus Qipengyuania Reveals Extensive Genetic Diversity and Metabolic Versatility, Including the Description of Fifteen Novel Species.</title>
        <authorList>
            <person name="Liu Y."/>
        </authorList>
    </citation>
    <scope>NUCLEOTIDE SEQUENCE [LARGE SCALE GENOMIC DNA]</scope>
    <source>
        <strain evidence="2 3">6D47A</strain>
    </source>
</reference>
<feature type="chain" id="PRO_5046859205" evidence="1">
    <location>
        <begin position="33"/>
        <end position="176"/>
    </location>
</feature>
<dbReference type="PANTHER" id="PTHR37953">
    <property type="entry name" value="UPF0127 PROTEIN MJ1496"/>
    <property type="match status" value="1"/>
</dbReference>
<gene>
    <name evidence="2" type="ORF">K3174_10155</name>
</gene>
<keyword evidence="1" id="KW-0732">Signal</keyword>
<sequence>MARRSSRRIWVKGLCTFAGLGALVACSPQTQAESPADKAVSVTETAAPDVHPVSGLKIIPLTVMRGDERIGFRVEVADTREAQAKGLMFRTELGDFEGMIFPHDGNTAQSFWMKNTPLSLDIIFVGPDSRISNIAAMTEPYSLESVYSVGPVLGVLELRGGRAEELGIEAGDLVEW</sequence>
<comment type="caution">
    <text evidence="2">The sequence shown here is derived from an EMBL/GenBank/DDBJ whole genome shotgun (WGS) entry which is preliminary data.</text>
</comment>
<evidence type="ECO:0000313" key="3">
    <source>
        <dbReference type="Proteomes" id="UP000755104"/>
    </source>
</evidence>
<dbReference type="Gene3D" id="2.60.120.1140">
    <property type="entry name" value="Protein of unknown function DUF192"/>
    <property type="match status" value="1"/>
</dbReference>
<keyword evidence="3" id="KW-1185">Reference proteome</keyword>
<dbReference type="PANTHER" id="PTHR37953:SF1">
    <property type="entry name" value="UPF0127 PROTEIN MJ1496"/>
    <property type="match status" value="1"/>
</dbReference>
<evidence type="ECO:0000313" key="2">
    <source>
        <dbReference type="EMBL" id="MBX7482898.1"/>
    </source>
</evidence>